<feature type="domain" description="Phosphoadenosine phosphosulphate reductase" evidence="1">
    <location>
        <begin position="3"/>
        <end position="149"/>
    </location>
</feature>
<evidence type="ECO:0000313" key="2">
    <source>
        <dbReference type="EMBL" id="GAG04827.1"/>
    </source>
</evidence>
<organism evidence="2">
    <name type="scientific">marine sediment metagenome</name>
    <dbReference type="NCBI Taxonomy" id="412755"/>
    <lineage>
        <taxon>unclassified sequences</taxon>
        <taxon>metagenomes</taxon>
        <taxon>ecological metagenomes</taxon>
    </lineage>
</organism>
<dbReference type="AlphaFoldDB" id="X0V053"/>
<dbReference type="Pfam" id="PF01507">
    <property type="entry name" value="PAPS_reduct"/>
    <property type="match status" value="1"/>
</dbReference>
<proteinExistence type="predicted"/>
<dbReference type="Gene3D" id="3.40.50.620">
    <property type="entry name" value="HUPs"/>
    <property type="match status" value="1"/>
</dbReference>
<dbReference type="InterPro" id="IPR014729">
    <property type="entry name" value="Rossmann-like_a/b/a_fold"/>
</dbReference>
<evidence type="ECO:0000259" key="1">
    <source>
        <dbReference type="Pfam" id="PF01507"/>
    </source>
</evidence>
<comment type="caution">
    <text evidence="2">The sequence shown here is derived from an EMBL/GenBank/DDBJ whole genome shotgun (WGS) entry which is preliminary data.</text>
</comment>
<dbReference type="EMBL" id="BARS01029464">
    <property type="protein sequence ID" value="GAG04827.1"/>
    <property type="molecule type" value="Genomic_DNA"/>
</dbReference>
<reference evidence="2" key="1">
    <citation type="journal article" date="2014" name="Front. Microbiol.">
        <title>High frequency of phylogenetically diverse reductive dehalogenase-homologous genes in deep subseafloor sedimentary metagenomes.</title>
        <authorList>
            <person name="Kawai M."/>
            <person name="Futagami T."/>
            <person name="Toyoda A."/>
            <person name="Takaki Y."/>
            <person name="Nishi S."/>
            <person name="Hori S."/>
            <person name="Arai W."/>
            <person name="Tsubouchi T."/>
            <person name="Morono Y."/>
            <person name="Uchiyama I."/>
            <person name="Ito T."/>
            <person name="Fujiyama A."/>
            <person name="Inagaki F."/>
            <person name="Takami H."/>
        </authorList>
    </citation>
    <scope>NUCLEOTIDE SEQUENCE</scope>
    <source>
        <strain evidence="2">Expedition CK06-06</strain>
    </source>
</reference>
<gene>
    <name evidence="2" type="ORF">S01H1_46051</name>
</gene>
<sequence>MNIISYGGGVQTTALLVLTLQGKVESPATHAVFADTGSELQATYDHVDLMFDYTSDYLRPPHMERIGIKVVRTDLGPLHGWDGEMMLPMYFADGGFYRRQCTYRWKISPIRKWLREQGAKKATVQIGISKEESHRIKEANVKWITHRWPLYELGLNRQDCINIIQQAGLPVPPKSSCFMCPYRRVSEWHKLREGRIQA</sequence>
<dbReference type="SUPFAM" id="SSF52402">
    <property type="entry name" value="Adenine nucleotide alpha hydrolases-like"/>
    <property type="match status" value="1"/>
</dbReference>
<dbReference type="InterPro" id="IPR002500">
    <property type="entry name" value="PAPS_reduct_dom"/>
</dbReference>
<name>X0V053_9ZZZZ</name>
<protein>
    <recommendedName>
        <fullName evidence="1">Phosphoadenosine phosphosulphate reductase domain-containing protein</fullName>
    </recommendedName>
</protein>
<accession>X0V053</accession>
<dbReference type="GO" id="GO:0003824">
    <property type="term" value="F:catalytic activity"/>
    <property type="evidence" value="ECO:0007669"/>
    <property type="project" value="InterPro"/>
</dbReference>